<proteinExistence type="inferred from homology"/>
<evidence type="ECO:0000256" key="4">
    <source>
        <dbReference type="ARBA" id="ARBA00023157"/>
    </source>
</evidence>
<dbReference type="Pfam" id="PF07992">
    <property type="entry name" value="Pyr_redox_2"/>
    <property type="match status" value="1"/>
</dbReference>
<dbReference type="EMBL" id="CAUJNA010000109">
    <property type="protein sequence ID" value="CAJ1371988.1"/>
    <property type="molecule type" value="Genomic_DNA"/>
</dbReference>
<organism evidence="7 8">
    <name type="scientific">Effrenium voratum</name>
    <dbReference type="NCBI Taxonomy" id="2562239"/>
    <lineage>
        <taxon>Eukaryota</taxon>
        <taxon>Sar</taxon>
        <taxon>Alveolata</taxon>
        <taxon>Dinophyceae</taxon>
        <taxon>Suessiales</taxon>
        <taxon>Symbiodiniaceae</taxon>
        <taxon>Effrenium</taxon>
    </lineage>
</organism>
<dbReference type="PRINTS" id="PR00411">
    <property type="entry name" value="PNDRDTASEI"/>
</dbReference>
<evidence type="ECO:0000256" key="3">
    <source>
        <dbReference type="ARBA" id="ARBA00023002"/>
    </source>
</evidence>
<dbReference type="GO" id="GO:0004362">
    <property type="term" value="F:glutathione-disulfide reductase (NADPH) activity"/>
    <property type="evidence" value="ECO:0007669"/>
    <property type="project" value="TreeGrafter"/>
</dbReference>
<accession>A0AA36HPN3</accession>
<dbReference type="InterPro" id="IPR046952">
    <property type="entry name" value="GSHR/TRXR-like"/>
</dbReference>
<dbReference type="AlphaFoldDB" id="A0AA36HPN3"/>
<dbReference type="SUPFAM" id="SSF51905">
    <property type="entry name" value="FAD/NAD(P)-binding domain"/>
    <property type="match status" value="1"/>
</dbReference>
<keyword evidence="5" id="KW-0676">Redox-active center</keyword>
<keyword evidence="3" id="KW-0560">Oxidoreductase</keyword>
<comment type="similarity">
    <text evidence="2">Belongs to the class-I pyridine nucleotide-disulfide oxidoreductase family.</text>
</comment>
<evidence type="ECO:0000256" key="1">
    <source>
        <dbReference type="ARBA" id="ARBA00001974"/>
    </source>
</evidence>
<keyword evidence="8" id="KW-1185">Reference proteome</keyword>
<dbReference type="GO" id="GO:0050660">
    <property type="term" value="F:flavin adenine dinucleotide binding"/>
    <property type="evidence" value="ECO:0007669"/>
    <property type="project" value="InterPro"/>
</dbReference>
<gene>
    <name evidence="7" type="ORF">EVOR1521_LOCUS2153</name>
</gene>
<dbReference type="Proteomes" id="UP001178507">
    <property type="component" value="Unassembled WGS sequence"/>
</dbReference>
<evidence type="ECO:0000313" key="8">
    <source>
        <dbReference type="Proteomes" id="UP001178507"/>
    </source>
</evidence>
<protein>
    <recommendedName>
        <fullName evidence="6">FAD/NAD(P)-binding domain-containing protein</fullName>
    </recommendedName>
</protein>
<keyword evidence="4" id="KW-1015">Disulfide bond</keyword>
<dbReference type="PRINTS" id="PR00368">
    <property type="entry name" value="FADPNR"/>
</dbReference>
<dbReference type="GO" id="GO:0034599">
    <property type="term" value="P:cellular response to oxidative stress"/>
    <property type="evidence" value="ECO:0007669"/>
    <property type="project" value="TreeGrafter"/>
</dbReference>
<comment type="caution">
    <text evidence="7">The sequence shown here is derived from an EMBL/GenBank/DDBJ whole genome shotgun (WGS) entry which is preliminary data.</text>
</comment>
<sequence>MSRRLLIYGSHLREDIQDGLGYGWSLPEGVSPSLDWDKLIEAKNAEVTRLNGIYRKLLDGAGVKHFEGYARIVDPHTVEVNGERHTAKYICVATGGRATRLPIPGKNLPGVLTSDEALALPKRPDKLVIIGGGYIAVEFAGYFHGYGTEVHLVFRQDKPLRGFDEAGVVKLTECEACGLEGALTPPGWVVS</sequence>
<evidence type="ECO:0000256" key="5">
    <source>
        <dbReference type="ARBA" id="ARBA00023284"/>
    </source>
</evidence>
<name>A0AA36HPN3_9DINO</name>
<dbReference type="PANTHER" id="PTHR42737:SF2">
    <property type="entry name" value="GLUTATHIONE REDUCTASE"/>
    <property type="match status" value="1"/>
</dbReference>
<feature type="domain" description="FAD/NAD(P)-binding" evidence="6">
    <location>
        <begin position="41"/>
        <end position="165"/>
    </location>
</feature>
<dbReference type="PANTHER" id="PTHR42737">
    <property type="entry name" value="GLUTATHIONE REDUCTASE"/>
    <property type="match status" value="1"/>
</dbReference>
<evidence type="ECO:0000256" key="2">
    <source>
        <dbReference type="ARBA" id="ARBA00007532"/>
    </source>
</evidence>
<evidence type="ECO:0000259" key="6">
    <source>
        <dbReference type="Pfam" id="PF07992"/>
    </source>
</evidence>
<dbReference type="InterPro" id="IPR036188">
    <property type="entry name" value="FAD/NAD-bd_sf"/>
</dbReference>
<dbReference type="GO" id="GO:0006749">
    <property type="term" value="P:glutathione metabolic process"/>
    <property type="evidence" value="ECO:0007669"/>
    <property type="project" value="TreeGrafter"/>
</dbReference>
<dbReference type="GO" id="GO:0005829">
    <property type="term" value="C:cytosol"/>
    <property type="evidence" value="ECO:0007669"/>
    <property type="project" value="TreeGrafter"/>
</dbReference>
<evidence type="ECO:0000313" key="7">
    <source>
        <dbReference type="EMBL" id="CAJ1371988.1"/>
    </source>
</evidence>
<dbReference type="GO" id="GO:0045454">
    <property type="term" value="P:cell redox homeostasis"/>
    <property type="evidence" value="ECO:0007669"/>
    <property type="project" value="InterPro"/>
</dbReference>
<reference evidence="7" key="1">
    <citation type="submission" date="2023-08" db="EMBL/GenBank/DDBJ databases">
        <authorList>
            <person name="Chen Y."/>
            <person name="Shah S."/>
            <person name="Dougan E. K."/>
            <person name="Thang M."/>
            <person name="Chan C."/>
        </authorList>
    </citation>
    <scope>NUCLEOTIDE SEQUENCE</scope>
</reference>
<dbReference type="Gene3D" id="3.50.50.60">
    <property type="entry name" value="FAD/NAD(P)-binding domain"/>
    <property type="match status" value="2"/>
</dbReference>
<dbReference type="InterPro" id="IPR023753">
    <property type="entry name" value="FAD/NAD-binding_dom"/>
</dbReference>
<comment type="cofactor">
    <cofactor evidence="1">
        <name>FAD</name>
        <dbReference type="ChEBI" id="CHEBI:57692"/>
    </cofactor>
</comment>
<dbReference type="GO" id="GO:0005739">
    <property type="term" value="C:mitochondrion"/>
    <property type="evidence" value="ECO:0007669"/>
    <property type="project" value="TreeGrafter"/>
</dbReference>